<comment type="caution">
    <text evidence="2">The sequence shown here is derived from an EMBL/GenBank/DDBJ whole genome shotgun (WGS) entry which is preliminary data.</text>
</comment>
<dbReference type="Proteomes" id="UP001283361">
    <property type="component" value="Unassembled WGS sequence"/>
</dbReference>
<dbReference type="EMBL" id="JAWDGP010006075">
    <property type="protein sequence ID" value="KAK3747713.1"/>
    <property type="molecule type" value="Genomic_DNA"/>
</dbReference>
<gene>
    <name evidence="2" type="ORF">RRG08_024860</name>
</gene>
<accession>A0AAE0YJL7</accession>
<feature type="compositionally biased region" description="Polar residues" evidence="1">
    <location>
        <begin position="17"/>
        <end position="32"/>
    </location>
</feature>
<organism evidence="2 3">
    <name type="scientific">Elysia crispata</name>
    <name type="common">lettuce slug</name>
    <dbReference type="NCBI Taxonomy" id="231223"/>
    <lineage>
        <taxon>Eukaryota</taxon>
        <taxon>Metazoa</taxon>
        <taxon>Spiralia</taxon>
        <taxon>Lophotrochozoa</taxon>
        <taxon>Mollusca</taxon>
        <taxon>Gastropoda</taxon>
        <taxon>Heterobranchia</taxon>
        <taxon>Euthyneura</taxon>
        <taxon>Panpulmonata</taxon>
        <taxon>Sacoglossa</taxon>
        <taxon>Placobranchoidea</taxon>
        <taxon>Plakobranchidae</taxon>
        <taxon>Elysia</taxon>
    </lineage>
</organism>
<feature type="compositionally biased region" description="Pro residues" evidence="1">
    <location>
        <begin position="1"/>
        <end position="11"/>
    </location>
</feature>
<feature type="region of interest" description="Disordered" evidence="1">
    <location>
        <begin position="1"/>
        <end position="32"/>
    </location>
</feature>
<sequence>MISSPHLPPRPVLGLPESSTKRGQNSTSHYANPNWHTRQILAMAAPTCLASSAFSASRRRQLWHSRKPLSLQIWMLGSGSLCSA</sequence>
<proteinExistence type="predicted"/>
<evidence type="ECO:0000313" key="3">
    <source>
        <dbReference type="Proteomes" id="UP001283361"/>
    </source>
</evidence>
<name>A0AAE0YJL7_9GAST</name>
<protein>
    <submittedName>
        <fullName evidence="2">Uncharacterized protein</fullName>
    </submittedName>
</protein>
<evidence type="ECO:0000313" key="2">
    <source>
        <dbReference type="EMBL" id="KAK3747713.1"/>
    </source>
</evidence>
<dbReference type="AlphaFoldDB" id="A0AAE0YJL7"/>
<keyword evidence="3" id="KW-1185">Reference proteome</keyword>
<reference evidence="2" key="1">
    <citation type="journal article" date="2023" name="G3 (Bethesda)">
        <title>A reference genome for the long-term kleptoplast-retaining sea slug Elysia crispata morphotype clarki.</title>
        <authorList>
            <person name="Eastman K.E."/>
            <person name="Pendleton A.L."/>
            <person name="Shaikh M.A."/>
            <person name="Suttiyut T."/>
            <person name="Ogas R."/>
            <person name="Tomko P."/>
            <person name="Gavelis G."/>
            <person name="Widhalm J.R."/>
            <person name="Wisecaver J.H."/>
        </authorList>
    </citation>
    <scope>NUCLEOTIDE SEQUENCE</scope>
    <source>
        <strain evidence="2">ECLA1</strain>
    </source>
</reference>
<evidence type="ECO:0000256" key="1">
    <source>
        <dbReference type="SAM" id="MobiDB-lite"/>
    </source>
</evidence>